<comment type="caution">
    <text evidence="1">The sequence shown here is derived from an EMBL/GenBank/DDBJ whole genome shotgun (WGS) entry which is preliminary data.</text>
</comment>
<dbReference type="Proteomes" id="UP000192707">
    <property type="component" value="Unassembled WGS sequence"/>
</dbReference>
<proteinExistence type="predicted"/>
<gene>
    <name evidence="1" type="ORF">BST14_26180</name>
</gene>
<dbReference type="AlphaFoldDB" id="A0A1W9Z671"/>
<protein>
    <submittedName>
        <fullName evidence="1">Uncharacterized protein</fullName>
    </submittedName>
</protein>
<accession>A0A1W9Z671</accession>
<keyword evidence="2" id="KW-1185">Reference proteome</keyword>
<evidence type="ECO:0000313" key="1">
    <source>
        <dbReference type="EMBL" id="ORA07810.1"/>
    </source>
</evidence>
<dbReference type="EMBL" id="MVHG01000121">
    <property type="protein sequence ID" value="ORA07810.1"/>
    <property type="molecule type" value="Genomic_DNA"/>
</dbReference>
<reference evidence="1 2" key="1">
    <citation type="submission" date="2016-12" db="EMBL/GenBank/DDBJ databases">
        <title>The new phylogeny of genus Mycobacterium.</title>
        <authorList>
            <person name="Tortoli E."/>
            <person name="Trovato A."/>
            <person name="Cirillo D.M."/>
        </authorList>
    </citation>
    <scope>NUCLEOTIDE SEQUENCE [LARGE SCALE GENOMIC DNA]</scope>
    <source>
        <strain evidence="1 2">DSM 45069</strain>
    </source>
</reference>
<sequence length="190" mass="22102">MEDPWYDGPKTWDAADIWHELEAQLSKLPDLPPLPRDFYNQTRYAVRMGQYAYAATGNSDFAVAIADAFQTRSTKSWKPPLWPVIRSAIVAGADLHTLIRFDELRALLRYLNPDKDVTAEWSENAEKLAQETRHIEILRALAAEFDEDDKDFSPFFRRHLNWFDKYDDLTQKRVEEFIKKLTTNASTSTT</sequence>
<name>A0A1W9Z671_MYCAI</name>
<evidence type="ECO:0000313" key="2">
    <source>
        <dbReference type="Proteomes" id="UP000192707"/>
    </source>
</evidence>
<organism evidence="1 2">
    <name type="scientific">Mycobacterium arosiense ATCC BAA-1401 = DSM 45069</name>
    <dbReference type="NCBI Taxonomy" id="1265311"/>
    <lineage>
        <taxon>Bacteria</taxon>
        <taxon>Bacillati</taxon>
        <taxon>Actinomycetota</taxon>
        <taxon>Actinomycetes</taxon>
        <taxon>Mycobacteriales</taxon>
        <taxon>Mycobacteriaceae</taxon>
        <taxon>Mycobacterium</taxon>
        <taxon>Mycobacterium avium complex (MAC)</taxon>
    </lineage>
</organism>